<dbReference type="AlphaFoldDB" id="A0A4Z2D7N6"/>
<comment type="caution">
    <text evidence="2">The sequence shown here is derived from an EMBL/GenBank/DDBJ whole genome shotgun (WGS) entry which is preliminary data.</text>
</comment>
<protein>
    <submittedName>
        <fullName evidence="2">Uncharacterized protein</fullName>
    </submittedName>
</protein>
<keyword evidence="3" id="KW-1185">Reference proteome</keyword>
<gene>
    <name evidence="2" type="ORF">EWB00_004058</name>
</gene>
<evidence type="ECO:0000313" key="2">
    <source>
        <dbReference type="EMBL" id="TNN12170.1"/>
    </source>
</evidence>
<feature type="region of interest" description="Disordered" evidence="1">
    <location>
        <begin position="1"/>
        <end position="34"/>
    </location>
</feature>
<evidence type="ECO:0000313" key="3">
    <source>
        <dbReference type="Proteomes" id="UP000311919"/>
    </source>
</evidence>
<accession>A0A4Z2D7N6</accession>
<proteinExistence type="predicted"/>
<evidence type="ECO:0000256" key="1">
    <source>
        <dbReference type="SAM" id="MobiDB-lite"/>
    </source>
</evidence>
<organism evidence="2 3">
    <name type="scientific">Schistosoma japonicum</name>
    <name type="common">Blood fluke</name>
    <dbReference type="NCBI Taxonomy" id="6182"/>
    <lineage>
        <taxon>Eukaryota</taxon>
        <taxon>Metazoa</taxon>
        <taxon>Spiralia</taxon>
        <taxon>Lophotrochozoa</taxon>
        <taxon>Platyhelminthes</taxon>
        <taxon>Trematoda</taxon>
        <taxon>Digenea</taxon>
        <taxon>Strigeidida</taxon>
        <taxon>Schistosomatoidea</taxon>
        <taxon>Schistosomatidae</taxon>
        <taxon>Schistosoma</taxon>
    </lineage>
</organism>
<sequence>ENSPLQTTRQNVFLNDGDESPVEHNDNLFPDNNVDNKVVLENGEIAYRIQDPDNYDMLNNNNILSQTNDVNTELSRPHES</sequence>
<feature type="non-terminal residue" evidence="2">
    <location>
        <position position="1"/>
    </location>
</feature>
<reference evidence="2 3" key="1">
    <citation type="submission" date="2019-03" db="EMBL/GenBank/DDBJ databases">
        <title>An improved genome assembly of the fluke Schistosoma japonicum.</title>
        <authorList>
            <person name="Hu W."/>
            <person name="Luo F."/>
            <person name="Yin M."/>
            <person name="Mo X."/>
            <person name="Sun C."/>
            <person name="Wu Q."/>
            <person name="Zhu B."/>
            <person name="Xiang M."/>
            <person name="Wang J."/>
            <person name="Wang Y."/>
            <person name="Zhang T."/>
            <person name="Xu B."/>
            <person name="Zheng H."/>
            <person name="Feng Z."/>
        </authorList>
    </citation>
    <scope>NUCLEOTIDE SEQUENCE [LARGE SCALE GENOMIC DNA]</scope>
    <source>
        <strain evidence="2">HuSjv2</strain>
        <tissue evidence="2">Worms</tissue>
    </source>
</reference>
<dbReference type="EMBL" id="SKCS01000260">
    <property type="protein sequence ID" value="TNN12170.1"/>
    <property type="molecule type" value="Genomic_DNA"/>
</dbReference>
<dbReference type="Proteomes" id="UP000311919">
    <property type="component" value="Unassembled WGS sequence"/>
</dbReference>
<name>A0A4Z2D7N6_SCHJA</name>
<feature type="non-terminal residue" evidence="2">
    <location>
        <position position="80"/>
    </location>
</feature>
<feature type="compositionally biased region" description="Polar residues" evidence="1">
    <location>
        <begin position="1"/>
        <end position="13"/>
    </location>
</feature>